<feature type="chain" id="PRO_5026834799" evidence="2">
    <location>
        <begin position="23"/>
        <end position="434"/>
    </location>
</feature>
<feature type="compositionally biased region" description="Acidic residues" evidence="1">
    <location>
        <begin position="160"/>
        <end position="187"/>
    </location>
</feature>
<dbReference type="RefSeq" id="XP_030388278.1">
    <property type="nucleotide sequence ID" value="XM_030532418.1"/>
</dbReference>
<organism evidence="3 4">
    <name type="scientific">Drosophila lebanonensis</name>
    <name type="common">Fruit fly</name>
    <name type="synonym">Scaptodrosophila lebanonensis</name>
    <dbReference type="NCBI Taxonomy" id="7225"/>
    <lineage>
        <taxon>Eukaryota</taxon>
        <taxon>Metazoa</taxon>
        <taxon>Ecdysozoa</taxon>
        <taxon>Arthropoda</taxon>
        <taxon>Hexapoda</taxon>
        <taxon>Insecta</taxon>
        <taxon>Pterygota</taxon>
        <taxon>Neoptera</taxon>
        <taxon>Endopterygota</taxon>
        <taxon>Diptera</taxon>
        <taxon>Brachycera</taxon>
        <taxon>Muscomorpha</taxon>
        <taxon>Ephydroidea</taxon>
        <taxon>Drosophilidae</taxon>
        <taxon>Scaptodrosophila</taxon>
    </lineage>
</organism>
<feature type="signal peptide" evidence="2">
    <location>
        <begin position="1"/>
        <end position="22"/>
    </location>
</feature>
<dbReference type="Proteomes" id="UP000504634">
    <property type="component" value="Unplaced"/>
</dbReference>
<proteinExistence type="predicted"/>
<feature type="compositionally biased region" description="Low complexity" evidence="1">
    <location>
        <begin position="207"/>
        <end position="217"/>
    </location>
</feature>
<accession>A0A6J2ULG9</accession>
<name>A0A6J2ULG9_DROLE</name>
<feature type="compositionally biased region" description="Low complexity" evidence="1">
    <location>
        <begin position="311"/>
        <end position="331"/>
    </location>
</feature>
<reference evidence="4" key="1">
    <citation type="submission" date="2025-08" db="UniProtKB">
        <authorList>
            <consortium name="RefSeq"/>
        </authorList>
    </citation>
    <scope>IDENTIFICATION</scope>
    <source>
        <strain evidence="4">11010-0011.00</strain>
        <tissue evidence="4">Whole body</tissue>
    </source>
</reference>
<evidence type="ECO:0000313" key="4">
    <source>
        <dbReference type="RefSeq" id="XP_030388278.1"/>
    </source>
</evidence>
<dbReference type="GeneID" id="115634589"/>
<dbReference type="AlphaFoldDB" id="A0A6J2ULG9"/>
<protein>
    <submittedName>
        <fullName evidence="4">Uncharacterized protein LOC115634589</fullName>
    </submittedName>
</protein>
<sequence length="434" mass="47969">MRDCEILKICFLLACLLQCVSARLAFMPKFYGQDSAVIVDTDKTLPARLNPKLQNALYYNIPVYKLIKPAGFSPTIPTTTTTTAVPTPSEEYPEDLLYMARNKLGLKRLELPSLSELGELLGTGSATETVKYIRTMTSNEQGIALMKAYLQTLDYGQSDTDADGDADVTDNEDEAIDGEDDNNDDNSTDNANLDTDYDNLPVKQPSTKTTTTTTTTTVKPSTEGSFMQRMGDFMRNYNLWSEDSMQEASTTSSTPVPFKPVFVVPPLSAKAPVGVPLMRPLLMRRPLPYHYPIPIRPLLRSQTVHKPVELSTTTSAPASTSTTVRTTTEEPSPIHMTSLKPSEREDKDIVAVSTAPVAPHIQQLARMANVSPQILDRFLQQQPKLAELAKHVSRLPLAQEHSQVIDSQLFMAVQRALSQDEELKHLLKAAPTLV</sequence>
<keyword evidence="3" id="KW-1185">Reference proteome</keyword>
<evidence type="ECO:0000256" key="2">
    <source>
        <dbReference type="SAM" id="SignalP"/>
    </source>
</evidence>
<feature type="region of interest" description="Disordered" evidence="1">
    <location>
        <begin position="158"/>
        <end position="227"/>
    </location>
</feature>
<dbReference type="OrthoDB" id="7737358at2759"/>
<evidence type="ECO:0000313" key="3">
    <source>
        <dbReference type="Proteomes" id="UP000504634"/>
    </source>
</evidence>
<keyword evidence="2" id="KW-0732">Signal</keyword>
<evidence type="ECO:0000256" key="1">
    <source>
        <dbReference type="SAM" id="MobiDB-lite"/>
    </source>
</evidence>
<feature type="region of interest" description="Disordered" evidence="1">
    <location>
        <begin position="307"/>
        <end position="346"/>
    </location>
</feature>
<gene>
    <name evidence="4" type="primary">LOC115634589</name>
</gene>